<keyword evidence="1" id="KW-1133">Transmembrane helix</keyword>
<proteinExistence type="predicted"/>
<gene>
    <name evidence="2" type="ORF">AKAW2_51761S</name>
</gene>
<reference evidence="2" key="2">
    <citation type="submission" date="2021-02" db="EMBL/GenBank/DDBJ databases">
        <title>Aspergillus luchuensis mut. kawachii IFO 4304 genome sequence.</title>
        <authorList>
            <person name="Mori K."/>
            <person name="Kadooka C."/>
            <person name="Goto M."/>
            <person name="Futagami T."/>
        </authorList>
    </citation>
    <scope>NUCLEOTIDE SEQUENCE</scope>
    <source>
        <strain evidence="2">IFO 4308</strain>
    </source>
</reference>
<feature type="transmembrane region" description="Helical" evidence="1">
    <location>
        <begin position="96"/>
        <end position="117"/>
    </location>
</feature>
<name>A0A7R8A1V0_ASPKA</name>
<accession>A0A7R8A1V0</accession>
<evidence type="ECO:0000313" key="2">
    <source>
        <dbReference type="EMBL" id="BCS01420.1"/>
    </source>
</evidence>
<evidence type="ECO:0000256" key="1">
    <source>
        <dbReference type="SAM" id="Phobius"/>
    </source>
</evidence>
<keyword evidence="1" id="KW-0812">Transmembrane</keyword>
<protein>
    <submittedName>
        <fullName evidence="2">Uncharacterized protein</fullName>
    </submittedName>
</protein>
<dbReference type="GeneID" id="64962741"/>
<keyword evidence="1" id="KW-0472">Membrane</keyword>
<keyword evidence="3" id="KW-1185">Reference proteome</keyword>
<organism evidence="2 3">
    <name type="scientific">Aspergillus kawachii</name>
    <name type="common">White koji mold</name>
    <name type="synonym">Aspergillus awamori var. kawachi</name>
    <dbReference type="NCBI Taxonomy" id="1069201"/>
    <lineage>
        <taxon>Eukaryota</taxon>
        <taxon>Fungi</taxon>
        <taxon>Dikarya</taxon>
        <taxon>Ascomycota</taxon>
        <taxon>Pezizomycotina</taxon>
        <taxon>Eurotiomycetes</taxon>
        <taxon>Eurotiomycetidae</taxon>
        <taxon>Eurotiales</taxon>
        <taxon>Aspergillaceae</taxon>
        <taxon>Aspergillus</taxon>
        <taxon>Aspergillus subgen. Circumdati</taxon>
    </lineage>
</organism>
<sequence length="123" mass="14117">MEWRDHVLAHSGYLFRPYDARHGFLLDRGRRDRGTMNTTGNAGVTPSLLLSEYDSTCKCRWWDTLLDRSRWFFRESGLAQHQSLADDRPDPMILRWVGWLTLVCTVAWAPGLGANLVHDGPMA</sequence>
<dbReference type="EMBL" id="AP024429">
    <property type="protein sequence ID" value="BCS01420.1"/>
    <property type="molecule type" value="Genomic_DNA"/>
</dbReference>
<evidence type="ECO:0000313" key="3">
    <source>
        <dbReference type="Proteomes" id="UP000661280"/>
    </source>
</evidence>
<dbReference type="AlphaFoldDB" id="A0A7R8A1V0"/>
<dbReference type="RefSeq" id="XP_041545182.1">
    <property type="nucleotide sequence ID" value="XM_041691726.1"/>
</dbReference>
<dbReference type="KEGG" id="aluc:AKAW2_51761S"/>
<dbReference type="Proteomes" id="UP000661280">
    <property type="component" value="Chromosome 5"/>
</dbReference>
<reference evidence="2" key="1">
    <citation type="submission" date="2021-01" db="EMBL/GenBank/DDBJ databases">
        <authorList>
            <consortium name="Aspergillus luchuensis mut. kawachii IFO 4304 genome sequencing consortium"/>
            <person name="Kazuki M."/>
            <person name="Futagami T."/>
        </authorList>
    </citation>
    <scope>NUCLEOTIDE SEQUENCE</scope>
    <source>
        <strain evidence="2">IFO 4308</strain>
    </source>
</reference>